<accession>A0A0A3IQH6</accession>
<keyword evidence="3" id="KW-0436">Ligase</keyword>
<dbReference type="SUPFAM" id="SSF55144">
    <property type="entry name" value="LigT-like"/>
    <property type="match status" value="1"/>
</dbReference>
<feature type="active site" description="Proton acceptor" evidence="2">
    <location>
        <position position="130"/>
    </location>
</feature>
<comment type="catalytic activity">
    <reaction evidence="2">
        <text>a 3'-end 2',3'-cyclophospho-ribonucleotide-RNA + H2O = a 3'-end 2'-phospho-ribonucleotide-RNA + H(+)</text>
        <dbReference type="Rhea" id="RHEA:11828"/>
        <dbReference type="Rhea" id="RHEA-COMP:10464"/>
        <dbReference type="Rhea" id="RHEA-COMP:17353"/>
        <dbReference type="ChEBI" id="CHEBI:15377"/>
        <dbReference type="ChEBI" id="CHEBI:15378"/>
        <dbReference type="ChEBI" id="CHEBI:83064"/>
        <dbReference type="ChEBI" id="CHEBI:173113"/>
        <dbReference type="EC" id="3.1.4.58"/>
    </reaction>
</comment>
<dbReference type="EC" id="3.1.4.58" evidence="2"/>
<comment type="similarity">
    <text evidence="2">Belongs to the 2H phosphoesterase superfamily. ThpR family.</text>
</comment>
<gene>
    <name evidence="3" type="ORF">CD32_04620</name>
</gene>
<dbReference type="GO" id="GO:0008664">
    <property type="term" value="F:RNA 2',3'-cyclic 3'-phosphodiesterase activity"/>
    <property type="evidence" value="ECO:0007669"/>
    <property type="project" value="UniProtKB-EC"/>
</dbReference>
<name>A0A0A3IQH6_9BACI</name>
<dbReference type="Pfam" id="PF13563">
    <property type="entry name" value="2_5_RNA_ligase2"/>
    <property type="match status" value="1"/>
</dbReference>
<keyword evidence="4" id="KW-1185">Reference proteome</keyword>
<proteinExistence type="inferred from homology"/>
<dbReference type="PANTHER" id="PTHR35561">
    <property type="entry name" value="RNA 2',3'-CYCLIC PHOSPHODIESTERASE"/>
    <property type="match status" value="1"/>
</dbReference>
<comment type="caution">
    <text evidence="3">The sequence shown here is derived from an EMBL/GenBank/DDBJ whole genome shotgun (WGS) entry which is preliminary data.</text>
</comment>
<dbReference type="EMBL" id="JPVP01000049">
    <property type="protein sequence ID" value="KGR87019.1"/>
    <property type="molecule type" value="Genomic_DNA"/>
</dbReference>
<feature type="active site" description="Proton donor" evidence="2">
    <location>
        <position position="44"/>
    </location>
</feature>
<feature type="short sequence motif" description="HXTX 1" evidence="2">
    <location>
        <begin position="44"/>
        <end position="47"/>
    </location>
</feature>
<dbReference type="AlphaFoldDB" id="A0A0A3IQH6"/>
<evidence type="ECO:0000313" key="4">
    <source>
        <dbReference type="Proteomes" id="UP000030437"/>
    </source>
</evidence>
<dbReference type="OrthoDB" id="9789350at2"/>
<dbReference type="RefSeq" id="WP_036151752.1">
    <property type="nucleotide sequence ID" value="NZ_AVCX01000013.1"/>
</dbReference>
<organism evidence="3 4">
    <name type="scientific">Lysinibacillus odysseyi 34hs-1 = NBRC 100172</name>
    <dbReference type="NCBI Taxonomy" id="1220589"/>
    <lineage>
        <taxon>Bacteria</taxon>
        <taxon>Bacillati</taxon>
        <taxon>Bacillota</taxon>
        <taxon>Bacilli</taxon>
        <taxon>Bacillales</taxon>
        <taxon>Bacillaceae</taxon>
        <taxon>Lysinibacillus</taxon>
    </lineage>
</organism>
<dbReference type="GO" id="GO:0016874">
    <property type="term" value="F:ligase activity"/>
    <property type="evidence" value="ECO:0007669"/>
    <property type="project" value="UniProtKB-KW"/>
</dbReference>
<dbReference type="HAMAP" id="MF_01940">
    <property type="entry name" value="RNA_CPDase"/>
    <property type="match status" value="1"/>
</dbReference>
<dbReference type="Proteomes" id="UP000030437">
    <property type="component" value="Unassembled WGS sequence"/>
</dbReference>
<dbReference type="InterPro" id="IPR009097">
    <property type="entry name" value="Cyclic_Pdiesterase"/>
</dbReference>
<protein>
    <recommendedName>
        <fullName evidence="2">RNA 2',3'-cyclic phosphodiesterase</fullName>
        <shortName evidence="2">RNA 2',3'-CPDase</shortName>
        <ecNumber evidence="2">3.1.4.58</ecNumber>
    </recommendedName>
</protein>
<dbReference type="eggNOG" id="COG1514">
    <property type="taxonomic scope" value="Bacteria"/>
</dbReference>
<dbReference type="STRING" id="1220589.CD32_04620"/>
<comment type="function">
    <text evidence="2">Hydrolyzes RNA 2',3'-cyclic phosphodiester to an RNA 2'-phosphomonoester.</text>
</comment>
<keyword evidence="1 2" id="KW-0378">Hydrolase</keyword>
<dbReference type="GO" id="GO:0004113">
    <property type="term" value="F:2',3'-cyclic-nucleotide 3'-phosphodiesterase activity"/>
    <property type="evidence" value="ECO:0007669"/>
    <property type="project" value="InterPro"/>
</dbReference>
<reference evidence="3 4" key="1">
    <citation type="submission" date="2014-02" db="EMBL/GenBank/DDBJ databases">
        <title>Draft genome sequence of Lysinibacillus odysseyi NBRC 100172.</title>
        <authorList>
            <person name="Zhang F."/>
            <person name="Wang G."/>
            <person name="Zhang L."/>
        </authorList>
    </citation>
    <scope>NUCLEOTIDE SEQUENCE [LARGE SCALE GENOMIC DNA]</scope>
    <source>
        <strain evidence="3 4">NBRC 100172</strain>
    </source>
</reference>
<dbReference type="InterPro" id="IPR004175">
    <property type="entry name" value="RNA_CPDase"/>
</dbReference>
<dbReference type="NCBIfam" id="TIGR02258">
    <property type="entry name" value="2_5_ligase"/>
    <property type="match status" value="1"/>
</dbReference>
<dbReference type="PANTHER" id="PTHR35561:SF1">
    <property type="entry name" value="RNA 2',3'-CYCLIC PHOSPHODIESTERASE"/>
    <property type="match status" value="1"/>
</dbReference>
<feature type="short sequence motif" description="HXTX 2" evidence="2">
    <location>
        <begin position="130"/>
        <end position="133"/>
    </location>
</feature>
<sequence length="188" mass="21865">MATTTHYFFAVRLPDSVKQIIHDQMMKTTSTFRFKRWVHREDYHITLAFLGSVGEEQLSSVIQLVGESLKGGAGFQLQIKSLDIFGNKQSPRIFWAGVSKERRLYDLQKTVYRQCIEAGFTLESRPYHPHITLARKWAAEDEFTSVLLERYNPFLENPLSFQVNEVVLYKTNLDQEPKYEPVASFPLK</sequence>
<evidence type="ECO:0000313" key="3">
    <source>
        <dbReference type="EMBL" id="KGR87019.1"/>
    </source>
</evidence>
<dbReference type="Gene3D" id="3.90.1140.10">
    <property type="entry name" value="Cyclic phosphodiesterase"/>
    <property type="match status" value="1"/>
</dbReference>
<evidence type="ECO:0000256" key="2">
    <source>
        <dbReference type="HAMAP-Rule" id="MF_01940"/>
    </source>
</evidence>
<evidence type="ECO:0000256" key="1">
    <source>
        <dbReference type="ARBA" id="ARBA00022801"/>
    </source>
</evidence>